<evidence type="ECO:0000313" key="2">
    <source>
        <dbReference type="EMBL" id="MVQ49279.1"/>
    </source>
</evidence>
<evidence type="ECO:0000313" key="3">
    <source>
        <dbReference type="Proteomes" id="UP000473525"/>
    </source>
</evidence>
<dbReference type="InterPro" id="IPR025877">
    <property type="entry name" value="MobA-like_NTP_Trfase"/>
</dbReference>
<dbReference type="GO" id="GO:0016779">
    <property type="term" value="F:nucleotidyltransferase activity"/>
    <property type="evidence" value="ECO:0007669"/>
    <property type="project" value="UniProtKB-ARBA"/>
</dbReference>
<organism evidence="2 3">
    <name type="scientific">Nocardioides agri</name>
    <dbReference type="NCBI Taxonomy" id="2682843"/>
    <lineage>
        <taxon>Bacteria</taxon>
        <taxon>Bacillati</taxon>
        <taxon>Actinomycetota</taxon>
        <taxon>Actinomycetes</taxon>
        <taxon>Propionibacteriales</taxon>
        <taxon>Nocardioidaceae</taxon>
        <taxon>Nocardioides</taxon>
    </lineage>
</organism>
<evidence type="ECO:0000259" key="1">
    <source>
        <dbReference type="Pfam" id="PF12804"/>
    </source>
</evidence>
<reference evidence="2 3" key="1">
    <citation type="submission" date="2019-12" db="EMBL/GenBank/DDBJ databases">
        <authorList>
            <person name="Huq M.A."/>
        </authorList>
    </citation>
    <scope>NUCLEOTIDE SEQUENCE [LARGE SCALE GENOMIC DNA]</scope>
    <source>
        <strain evidence="2 3">MAH-18</strain>
    </source>
</reference>
<protein>
    <submittedName>
        <fullName evidence="2">NTP transferase domain-containing protein</fullName>
    </submittedName>
</protein>
<name>A0A6L6XPT4_9ACTN</name>
<dbReference type="InterPro" id="IPR029044">
    <property type="entry name" value="Nucleotide-diphossugar_trans"/>
</dbReference>
<accession>A0A6L6XPT4</accession>
<keyword evidence="3" id="KW-1185">Reference proteome</keyword>
<dbReference type="SUPFAM" id="SSF53448">
    <property type="entry name" value="Nucleotide-diphospho-sugar transferases"/>
    <property type="match status" value="1"/>
</dbReference>
<dbReference type="PANTHER" id="PTHR43777:SF1">
    <property type="entry name" value="MOLYBDENUM COFACTOR CYTIDYLYLTRANSFERASE"/>
    <property type="match status" value="1"/>
</dbReference>
<gene>
    <name evidence="2" type="ORF">GON03_08795</name>
</gene>
<dbReference type="Proteomes" id="UP000473525">
    <property type="component" value="Unassembled WGS sequence"/>
</dbReference>
<feature type="domain" description="MobA-like NTP transferase" evidence="1">
    <location>
        <begin position="5"/>
        <end position="167"/>
    </location>
</feature>
<dbReference type="PANTHER" id="PTHR43777">
    <property type="entry name" value="MOLYBDENUM COFACTOR CYTIDYLYLTRANSFERASE"/>
    <property type="match status" value="1"/>
</dbReference>
<dbReference type="Gene3D" id="3.90.550.10">
    <property type="entry name" value="Spore Coat Polysaccharide Biosynthesis Protein SpsA, Chain A"/>
    <property type="match status" value="1"/>
</dbReference>
<sequence length="191" mass="19675">MTVHALLLAAGAGRRMGQPKALVHDDAGRSWLVRAIDVLRDGGCDRVEVVLGAAAEQALELLVGTGAAAVVAADWDAGMSASLRAGLRAAAAGDADAVVVTLVDLPDVTAEVVRRVLSDGADERTLRRATYDGRPGHPVLLGRAHWAGIVAEASGDEGARAYLETHDPELVECGDLATGLDQDTVSPVNDA</sequence>
<proteinExistence type="predicted"/>
<keyword evidence="2" id="KW-0808">Transferase</keyword>
<dbReference type="EMBL" id="WSEK01000004">
    <property type="protein sequence ID" value="MVQ49279.1"/>
    <property type="molecule type" value="Genomic_DNA"/>
</dbReference>
<dbReference type="Pfam" id="PF12804">
    <property type="entry name" value="NTP_transf_3"/>
    <property type="match status" value="1"/>
</dbReference>
<dbReference type="RefSeq" id="WP_181645096.1">
    <property type="nucleotide sequence ID" value="NZ_WSEK01000004.1"/>
</dbReference>
<comment type="caution">
    <text evidence="2">The sequence shown here is derived from an EMBL/GenBank/DDBJ whole genome shotgun (WGS) entry which is preliminary data.</text>
</comment>
<dbReference type="AlphaFoldDB" id="A0A6L6XPT4"/>